<dbReference type="OrthoDB" id="9777859at2"/>
<dbReference type="PANTHER" id="PTHR11895">
    <property type="entry name" value="TRANSAMIDASE"/>
    <property type="match status" value="1"/>
</dbReference>
<dbReference type="GO" id="GO:0003824">
    <property type="term" value="F:catalytic activity"/>
    <property type="evidence" value="ECO:0007669"/>
    <property type="project" value="InterPro"/>
</dbReference>
<evidence type="ECO:0000313" key="2">
    <source>
        <dbReference type="EMBL" id="SEP55024.1"/>
    </source>
</evidence>
<name>A0A1H8YS24_9RHOB</name>
<dbReference type="Pfam" id="PF01425">
    <property type="entry name" value="Amidase"/>
    <property type="match status" value="1"/>
</dbReference>
<accession>A0A1H8YS24</accession>
<dbReference type="InterPro" id="IPR023631">
    <property type="entry name" value="Amidase_dom"/>
</dbReference>
<dbReference type="Gene3D" id="3.90.1300.10">
    <property type="entry name" value="Amidase signature (AS) domain"/>
    <property type="match status" value="1"/>
</dbReference>
<dbReference type="NCBIfam" id="NF005686">
    <property type="entry name" value="PRK07486.1"/>
    <property type="match status" value="1"/>
</dbReference>
<organism evidence="2 3">
    <name type="scientific">Thalassovita taeanensis</name>
    <dbReference type="NCBI Taxonomy" id="657014"/>
    <lineage>
        <taxon>Bacteria</taxon>
        <taxon>Pseudomonadati</taxon>
        <taxon>Pseudomonadota</taxon>
        <taxon>Alphaproteobacteria</taxon>
        <taxon>Rhodobacterales</taxon>
        <taxon>Roseobacteraceae</taxon>
        <taxon>Thalassovita</taxon>
    </lineage>
</organism>
<evidence type="ECO:0000259" key="1">
    <source>
        <dbReference type="Pfam" id="PF01425"/>
    </source>
</evidence>
<dbReference type="InterPro" id="IPR000120">
    <property type="entry name" value="Amidase"/>
</dbReference>
<reference evidence="2 3" key="1">
    <citation type="submission" date="2016-10" db="EMBL/GenBank/DDBJ databases">
        <authorList>
            <person name="de Groot N.N."/>
        </authorList>
    </citation>
    <scope>NUCLEOTIDE SEQUENCE [LARGE SCALE GENOMIC DNA]</scope>
    <source>
        <strain evidence="2 3">DSM 22007</strain>
    </source>
</reference>
<feature type="domain" description="Amidase" evidence="1">
    <location>
        <begin position="24"/>
        <end position="448"/>
    </location>
</feature>
<proteinExistence type="predicted"/>
<sequence>MGLLDKDALELSGMLEAREVSAEELMRATLERIEAVNGAVNAVVSLRDGDALLAEARAADATPRKGWLHGVPMAVKDLANVAGIETSMGSPLFAGQIPKADDVMVARMRAAGALFIGKTNTPEFGLGSHTFNPVHGATRNPYGLDRSAGGSSGGAAVALATRMLAVADGSDMMGSLRNPAGWNNVYGFRPSWGLVPSEPAGEMFLHQLATNGPMARSPADIAALLEVQAGWDRHQPHGLEAAPYVSRIKADVRGRRIGWLGGWGGAYAMEPGILALCEGALAEFATMGCVIEPVAAPFPAQKLWDSWTTLRSWAIAGNLAPLLADRKMRAGLKPEAIWEAERGIAMSAMEVHRASAVRSEWFRRAAALFEQYDALILPSAQLWPFPVDWAYPQAINGQAMDTYHRWMEVVIPVGLIGLPCLNIPAGFGTNGLPMGMQMFGPARGDLGLLQLGHAWHEATNWPARRPPILP</sequence>
<keyword evidence="3" id="KW-1185">Reference proteome</keyword>
<protein>
    <submittedName>
        <fullName evidence="2">Amidase</fullName>
    </submittedName>
</protein>
<dbReference type="SUPFAM" id="SSF75304">
    <property type="entry name" value="Amidase signature (AS) enzymes"/>
    <property type="match status" value="1"/>
</dbReference>
<dbReference type="InterPro" id="IPR036928">
    <property type="entry name" value="AS_sf"/>
</dbReference>
<dbReference type="STRING" id="657014.SAMN04488092_10142"/>
<dbReference type="RefSeq" id="WP_090266536.1">
    <property type="nucleotide sequence ID" value="NZ_FOEP01000001.1"/>
</dbReference>
<gene>
    <name evidence="2" type="ORF">SAMN04488092_10142</name>
</gene>
<dbReference type="Proteomes" id="UP000198634">
    <property type="component" value="Unassembled WGS sequence"/>
</dbReference>
<dbReference type="PANTHER" id="PTHR11895:SF76">
    <property type="entry name" value="INDOLEACETAMIDE HYDROLASE"/>
    <property type="match status" value="1"/>
</dbReference>
<evidence type="ECO:0000313" key="3">
    <source>
        <dbReference type="Proteomes" id="UP000198634"/>
    </source>
</evidence>
<dbReference type="EMBL" id="FOEP01000001">
    <property type="protein sequence ID" value="SEP55024.1"/>
    <property type="molecule type" value="Genomic_DNA"/>
</dbReference>
<dbReference type="AlphaFoldDB" id="A0A1H8YS24"/>